<dbReference type="InterPro" id="IPR010559">
    <property type="entry name" value="Sig_transdc_His_kin_internal"/>
</dbReference>
<accession>A0A094IRJ9</accession>
<protein>
    <submittedName>
        <fullName evidence="4">Histidine kinase</fullName>
    </submittedName>
</protein>
<feature type="domain" description="Histidine kinase/HSP90-like ATPase" evidence="2">
    <location>
        <begin position="260"/>
        <end position="354"/>
    </location>
</feature>
<dbReference type="AlphaFoldDB" id="A0A094IRJ9"/>
<feature type="transmembrane region" description="Helical" evidence="1">
    <location>
        <begin position="74"/>
        <end position="95"/>
    </location>
</feature>
<feature type="transmembrane region" description="Helical" evidence="1">
    <location>
        <begin position="115"/>
        <end position="137"/>
    </location>
</feature>
<keyword evidence="4" id="KW-0808">Transferase</keyword>
<dbReference type="Pfam" id="PF02518">
    <property type="entry name" value="HATPase_c"/>
    <property type="match status" value="1"/>
</dbReference>
<dbReference type="GO" id="GO:0016020">
    <property type="term" value="C:membrane"/>
    <property type="evidence" value="ECO:0007669"/>
    <property type="project" value="InterPro"/>
</dbReference>
<keyword evidence="1" id="KW-0472">Membrane</keyword>
<dbReference type="GO" id="GO:0000155">
    <property type="term" value="F:phosphorelay sensor kinase activity"/>
    <property type="evidence" value="ECO:0007669"/>
    <property type="project" value="InterPro"/>
</dbReference>
<feature type="domain" description="Signal transduction histidine kinase internal region" evidence="3">
    <location>
        <begin position="160"/>
        <end position="240"/>
    </location>
</feature>
<dbReference type="Pfam" id="PF06580">
    <property type="entry name" value="His_kinase"/>
    <property type="match status" value="1"/>
</dbReference>
<gene>
    <name evidence="4" type="ORF">IDAT_01225</name>
</gene>
<feature type="transmembrane region" description="Helical" evidence="1">
    <location>
        <begin position="42"/>
        <end position="62"/>
    </location>
</feature>
<evidence type="ECO:0000313" key="4">
    <source>
        <dbReference type="EMBL" id="KFZ29752.1"/>
    </source>
</evidence>
<sequence>MITRWQAFLDDRNRFFWVLQAAGWFGYALVHYIGSLMHEMRAVYVLIILLGAYAGFLLTVPLRYLYRRIWERPPWLLIFVVLGASYVSASIWAVIDNATYWEVYKFGFRPESNWFYFKNALAKFYIMLSWSGLYFGIKYYQMLQDEKQKALMATSMAHQAQLKMLRYQLNPHFLFNTLNAISTLILIKENDLANRMMTKLSSFLRFSLDNEPIKKIPLQREIDALMLYLDIEKVRFDERLQVAIDITAEAEKAMVPSLFLQPLIENSIKYAIAKLEDGGVIAIQARREGDDLVLVISDNGPGCAEPEKLLQKAGGVGLANTRDRLQALYGKSYSFTLSTNKPHGMRIEIRIPFEQVEAK</sequence>
<evidence type="ECO:0000259" key="3">
    <source>
        <dbReference type="Pfam" id="PF06580"/>
    </source>
</evidence>
<dbReference type="EMBL" id="JPIN01000001">
    <property type="protein sequence ID" value="KFZ29752.1"/>
    <property type="molecule type" value="Genomic_DNA"/>
</dbReference>
<dbReference type="RefSeq" id="WP_034729457.1">
    <property type="nucleotide sequence ID" value="NZ_JPIN01000001.1"/>
</dbReference>
<dbReference type="PANTHER" id="PTHR34220">
    <property type="entry name" value="SENSOR HISTIDINE KINASE YPDA"/>
    <property type="match status" value="1"/>
</dbReference>
<evidence type="ECO:0000313" key="5">
    <source>
        <dbReference type="Proteomes" id="UP000053718"/>
    </source>
</evidence>
<reference evidence="4 5" key="1">
    <citation type="submission" date="2014-06" db="EMBL/GenBank/DDBJ databases">
        <title>Draft genome sequence of Idiomarina sp. MCCC 1A10513.</title>
        <authorList>
            <person name="Du J."/>
            <person name="Lai Q."/>
            <person name="Shao Z."/>
        </authorList>
    </citation>
    <scope>NUCLEOTIDE SEQUENCE [LARGE SCALE GENOMIC DNA]</scope>
    <source>
        <strain evidence="4 5">MCCC 1A10513</strain>
    </source>
</reference>
<organism evidence="4 5">
    <name type="scientific">Pseudidiomarina atlantica</name>
    <dbReference type="NCBI Taxonomy" id="1517416"/>
    <lineage>
        <taxon>Bacteria</taxon>
        <taxon>Pseudomonadati</taxon>
        <taxon>Pseudomonadota</taxon>
        <taxon>Gammaproteobacteria</taxon>
        <taxon>Alteromonadales</taxon>
        <taxon>Idiomarinaceae</taxon>
        <taxon>Pseudidiomarina</taxon>
    </lineage>
</organism>
<dbReference type="Gene3D" id="3.30.565.10">
    <property type="entry name" value="Histidine kinase-like ATPase, C-terminal domain"/>
    <property type="match status" value="1"/>
</dbReference>
<evidence type="ECO:0000259" key="2">
    <source>
        <dbReference type="Pfam" id="PF02518"/>
    </source>
</evidence>
<dbReference type="InterPro" id="IPR003594">
    <property type="entry name" value="HATPase_dom"/>
</dbReference>
<dbReference type="OrthoDB" id="2514702at2"/>
<keyword evidence="1" id="KW-1133">Transmembrane helix</keyword>
<dbReference type="SUPFAM" id="SSF55874">
    <property type="entry name" value="ATPase domain of HSP90 chaperone/DNA topoisomerase II/histidine kinase"/>
    <property type="match status" value="1"/>
</dbReference>
<proteinExistence type="predicted"/>
<dbReference type="PANTHER" id="PTHR34220:SF7">
    <property type="entry name" value="SENSOR HISTIDINE KINASE YPDA"/>
    <property type="match status" value="1"/>
</dbReference>
<dbReference type="InterPro" id="IPR036890">
    <property type="entry name" value="HATPase_C_sf"/>
</dbReference>
<feature type="transmembrane region" description="Helical" evidence="1">
    <location>
        <begin position="15"/>
        <end position="36"/>
    </location>
</feature>
<keyword evidence="1" id="KW-0812">Transmembrane</keyword>
<evidence type="ECO:0000256" key="1">
    <source>
        <dbReference type="SAM" id="Phobius"/>
    </source>
</evidence>
<name>A0A094IRJ9_9GAMM</name>
<keyword evidence="4" id="KW-0418">Kinase</keyword>
<dbReference type="Proteomes" id="UP000053718">
    <property type="component" value="Unassembled WGS sequence"/>
</dbReference>
<dbReference type="STRING" id="1517416.IDAT_01225"/>
<dbReference type="eggNOG" id="COG2972">
    <property type="taxonomic scope" value="Bacteria"/>
</dbReference>
<keyword evidence="5" id="KW-1185">Reference proteome</keyword>
<dbReference type="InterPro" id="IPR050640">
    <property type="entry name" value="Bact_2-comp_sensor_kinase"/>
</dbReference>
<comment type="caution">
    <text evidence="4">The sequence shown here is derived from an EMBL/GenBank/DDBJ whole genome shotgun (WGS) entry which is preliminary data.</text>
</comment>